<reference evidence="2 3" key="1">
    <citation type="journal article" date="2019" name="Commun. Biol.">
        <title>The bagworm genome reveals a unique fibroin gene that provides high tensile strength.</title>
        <authorList>
            <person name="Kono N."/>
            <person name="Nakamura H."/>
            <person name="Ohtoshi R."/>
            <person name="Tomita M."/>
            <person name="Numata K."/>
            <person name="Arakawa K."/>
        </authorList>
    </citation>
    <scope>NUCLEOTIDE SEQUENCE [LARGE SCALE GENOMIC DNA]</scope>
</reference>
<accession>A0A4C1T8S5</accession>
<protein>
    <submittedName>
        <fullName evidence="2">Uncharacterized protein</fullName>
    </submittedName>
</protein>
<dbReference type="EMBL" id="BGZK01000038">
    <property type="protein sequence ID" value="GBP09898.1"/>
    <property type="molecule type" value="Genomic_DNA"/>
</dbReference>
<keyword evidence="3" id="KW-1185">Reference proteome</keyword>
<comment type="caution">
    <text evidence="2">The sequence shown here is derived from an EMBL/GenBank/DDBJ whole genome shotgun (WGS) entry which is preliminary data.</text>
</comment>
<gene>
    <name evidence="2" type="ORF">EVAR_92443_1</name>
</gene>
<dbReference type="AlphaFoldDB" id="A0A4C1T8S5"/>
<evidence type="ECO:0000313" key="2">
    <source>
        <dbReference type="EMBL" id="GBP09898.1"/>
    </source>
</evidence>
<feature type="region of interest" description="Disordered" evidence="1">
    <location>
        <begin position="1"/>
        <end position="111"/>
    </location>
</feature>
<evidence type="ECO:0000313" key="3">
    <source>
        <dbReference type="Proteomes" id="UP000299102"/>
    </source>
</evidence>
<proteinExistence type="predicted"/>
<organism evidence="2 3">
    <name type="scientific">Eumeta variegata</name>
    <name type="common">Bagworm moth</name>
    <name type="synonym">Eumeta japonica</name>
    <dbReference type="NCBI Taxonomy" id="151549"/>
    <lineage>
        <taxon>Eukaryota</taxon>
        <taxon>Metazoa</taxon>
        <taxon>Ecdysozoa</taxon>
        <taxon>Arthropoda</taxon>
        <taxon>Hexapoda</taxon>
        <taxon>Insecta</taxon>
        <taxon>Pterygota</taxon>
        <taxon>Neoptera</taxon>
        <taxon>Endopterygota</taxon>
        <taxon>Lepidoptera</taxon>
        <taxon>Glossata</taxon>
        <taxon>Ditrysia</taxon>
        <taxon>Tineoidea</taxon>
        <taxon>Psychidae</taxon>
        <taxon>Oiketicinae</taxon>
        <taxon>Eumeta</taxon>
    </lineage>
</organism>
<sequence length="111" mass="11754">MKVDSGSARVSQRCDRNPTGRNIIQLVRPMRSQIPVGPSSERRFGTTSPSARACRPFDGCSPVGSLKIRPRRGRPGSRGPDEGRRRGRAATGRGGPPGPAAVQPVDSIIGP</sequence>
<name>A0A4C1T8S5_EUMVA</name>
<dbReference type="Proteomes" id="UP000299102">
    <property type="component" value="Unassembled WGS sequence"/>
</dbReference>
<evidence type="ECO:0000256" key="1">
    <source>
        <dbReference type="SAM" id="MobiDB-lite"/>
    </source>
</evidence>